<dbReference type="GeneID" id="90607798"/>
<feature type="transmembrane region" description="Helical" evidence="1">
    <location>
        <begin position="381"/>
        <end position="402"/>
    </location>
</feature>
<feature type="transmembrane region" description="Helical" evidence="1">
    <location>
        <begin position="122"/>
        <end position="139"/>
    </location>
</feature>
<keyword evidence="1" id="KW-0812">Transmembrane</keyword>
<dbReference type="EMBL" id="NIZW01000003">
    <property type="protein sequence ID" value="PHQ36231.1"/>
    <property type="molecule type" value="Genomic_DNA"/>
</dbReference>
<feature type="transmembrane region" description="Helical" evidence="1">
    <location>
        <begin position="284"/>
        <end position="302"/>
    </location>
</feature>
<feature type="transmembrane region" description="Helical" evidence="1">
    <location>
        <begin position="34"/>
        <end position="58"/>
    </location>
</feature>
<dbReference type="SUPFAM" id="SSF103473">
    <property type="entry name" value="MFS general substrate transporter"/>
    <property type="match status" value="1"/>
</dbReference>
<feature type="transmembrane region" description="Helical" evidence="1">
    <location>
        <begin position="160"/>
        <end position="179"/>
    </location>
</feature>
<name>A0A2G1WB36_9BACT</name>
<dbReference type="InterPro" id="IPR036259">
    <property type="entry name" value="MFS_trans_sf"/>
</dbReference>
<accession>A0A2G1WB36</accession>
<feature type="transmembrane region" description="Helical" evidence="1">
    <location>
        <begin position="340"/>
        <end position="360"/>
    </location>
</feature>
<reference evidence="2 3" key="1">
    <citation type="submission" date="2017-06" db="EMBL/GenBank/DDBJ databases">
        <title>Description of Rhodopirellula bahusiensis sp. nov.</title>
        <authorList>
            <person name="Kizina J."/>
            <person name="Harder J."/>
        </authorList>
    </citation>
    <scope>NUCLEOTIDE SEQUENCE [LARGE SCALE GENOMIC DNA]</scope>
    <source>
        <strain evidence="2 3">SWK21</strain>
    </source>
</reference>
<evidence type="ECO:0008006" key="4">
    <source>
        <dbReference type="Google" id="ProtNLM"/>
    </source>
</evidence>
<keyword evidence="3" id="KW-1185">Reference proteome</keyword>
<feature type="transmembrane region" description="Helical" evidence="1">
    <location>
        <begin position="314"/>
        <end position="334"/>
    </location>
</feature>
<feature type="transmembrane region" description="Helical" evidence="1">
    <location>
        <begin position="414"/>
        <end position="434"/>
    </location>
</feature>
<protein>
    <recommendedName>
        <fullName evidence="4">MFS transporter</fullName>
    </recommendedName>
</protein>
<keyword evidence="1" id="KW-1133">Transmembrane helix</keyword>
<dbReference type="RefSeq" id="WP_099259856.1">
    <property type="nucleotide sequence ID" value="NZ_NIZW01000003.1"/>
</dbReference>
<feature type="transmembrane region" description="Helical" evidence="1">
    <location>
        <begin position="96"/>
        <end position="116"/>
    </location>
</feature>
<feature type="transmembrane region" description="Helical" evidence="1">
    <location>
        <begin position="191"/>
        <end position="209"/>
    </location>
</feature>
<sequence>MNRIASQIEPRNWQTISHLAALFPNANSAPEGTVAITLFSFLTAASYVVTRAVGVGLFLSRIGTSHLPHALVGAAVVVVLMSAVTRMVVRRSSPHSALGFTWATLAIASLGLAWTLGLSPHSLSLLGVLFVLAEVRGCLNSVYVTTLSNDAFGSAGTKRPYVWVATGATLAGVVMGGLLSLEAAQVSGEVFLYGAVALDLMTISVIRFLPRTGSVRASAARTSSPPRLNLPDPKESLVDRYQRVRHYRWALGALMAAQVVALTFMGYQWNVIVTEYHLGNEEHIIAYFAAFYAINDAIILLLQVSAAGKLLDRLGIGWVLLLYPLSLLAVALAMLASPQIAYLFIIVTIGSGLNVLRRSLHDPGLASAFSILRHDVRRETIVVVKGMIKPMVEAASAILLLWVAPSLSVNNVTLVWILVLTPWLVFALLVVSIHHTGRPDAVAMATDDSAPASSLARSA</sequence>
<dbReference type="AlphaFoldDB" id="A0A2G1WB36"/>
<evidence type="ECO:0000256" key="1">
    <source>
        <dbReference type="SAM" id="Phobius"/>
    </source>
</evidence>
<organism evidence="2 3">
    <name type="scientific">Rhodopirellula bahusiensis</name>
    <dbReference type="NCBI Taxonomy" id="2014065"/>
    <lineage>
        <taxon>Bacteria</taxon>
        <taxon>Pseudomonadati</taxon>
        <taxon>Planctomycetota</taxon>
        <taxon>Planctomycetia</taxon>
        <taxon>Pirellulales</taxon>
        <taxon>Pirellulaceae</taxon>
        <taxon>Rhodopirellula</taxon>
    </lineage>
</organism>
<dbReference type="OrthoDB" id="255318at2"/>
<gene>
    <name evidence="2" type="ORF">CEE69_06120</name>
</gene>
<proteinExistence type="predicted"/>
<feature type="transmembrane region" description="Helical" evidence="1">
    <location>
        <begin position="70"/>
        <end position="89"/>
    </location>
</feature>
<dbReference type="Proteomes" id="UP000225740">
    <property type="component" value="Unassembled WGS sequence"/>
</dbReference>
<keyword evidence="1" id="KW-0472">Membrane</keyword>
<evidence type="ECO:0000313" key="3">
    <source>
        <dbReference type="Proteomes" id="UP000225740"/>
    </source>
</evidence>
<feature type="transmembrane region" description="Helical" evidence="1">
    <location>
        <begin position="249"/>
        <end position="269"/>
    </location>
</feature>
<evidence type="ECO:0000313" key="2">
    <source>
        <dbReference type="EMBL" id="PHQ36231.1"/>
    </source>
</evidence>
<comment type="caution">
    <text evidence="2">The sequence shown here is derived from an EMBL/GenBank/DDBJ whole genome shotgun (WGS) entry which is preliminary data.</text>
</comment>